<organism evidence="1">
    <name type="scientific">Anguilla anguilla</name>
    <name type="common">European freshwater eel</name>
    <name type="synonym">Muraena anguilla</name>
    <dbReference type="NCBI Taxonomy" id="7936"/>
    <lineage>
        <taxon>Eukaryota</taxon>
        <taxon>Metazoa</taxon>
        <taxon>Chordata</taxon>
        <taxon>Craniata</taxon>
        <taxon>Vertebrata</taxon>
        <taxon>Euteleostomi</taxon>
        <taxon>Actinopterygii</taxon>
        <taxon>Neopterygii</taxon>
        <taxon>Teleostei</taxon>
        <taxon>Anguilliformes</taxon>
        <taxon>Anguillidae</taxon>
        <taxon>Anguilla</taxon>
    </lineage>
</organism>
<accession>A0A0E9VGX9</accession>
<evidence type="ECO:0000313" key="1">
    <source>
        <dbReference type="EMBL" id="JAH76705.1"/>
    </source>
</evidence>
<sequence>MTQVLDFPLIFWNSALTICDLGLPVVLSHSCICLTLELGPWSCPCTVPASVFCTQPTKPNFFPSA</sequence>
<proteinExistence type="predicted"/>
<name>A0A0E9VGX9_ANGAN</name>
<dbReference type="EMBL" id="GBXM01031872">
    <property type="protein sequence ID" value="JAH76705.1"/>
    <property type="molecule type" value="Transcribed_RNA"/>
</dbReference>
<dbReference type="AlphaFoldDB" id="A0A0E9VGX9"/>
<reference evidence="1" key="2">
    <citation type="journal article" date="2015" name="Fish Shellfish Immunol.">
        <title>Early steps in the European eel (Anguilla anguilla)-Vibrio vulnificus interaction in the gills: Role of the RtxA13 toxin.</title>
        <authorList>
            <person name="Callol A."/>
            <person name="Pajuelo D."/>
            <person name="Ebbesson L."/>
            <person name="Teles M."/>
            <person name="MacKenzie S."/>
            <person name="Amaro C."/>
        </authorList>
    </citation>
    <scope>NUCLEOTIDE SEQUENCE</scope>
</reference>
<protein>
    <submittedName>
        <fullName evidence="1">Uncharacterized protein</fullName>
    </submittedName>
</protein>
<reference evidence="1" key="1">
    <citation type="submission" date="2014-11" db="EMBL/GenBank/DDBJ databases">
        <authorList>
            <person name="Amaro Gonzalez C."/>
        </authorList>
    </citation>
    <scope>NUCLEOTIDE SEQUENCE</scope>
</reference>